<evidence type="ECO:0000256" key="2">
    <source>
        <dbReference type="ARBA" id="ARBA00022622"/>
    </source>
</evidence>
<dbReference type="InterPro" id="IPR031328">
    <property type="entry name" value="Ephrin"/>
</dbReference>
<reference evidence="13" key="1">
    <citation type="submission" date="2025-08" db="UniProtKB">
        <authorList>
            <consortium name="Ensembl"/>
        </authorList>
    </citation>
    <scope>IDENTIFICATION</scope>
</reference>
<evidence type="ECO:0000313" key="14">
    <source>
        <dbReference type="Proteomes" id="UP000694388"/>
    </source>
</evidence>
<evidence type="ECO:0000259" key="12">
    <source>
        <dbReference type="PROSITE" id="PS51551"/>
    </source>
</evidence>
<keyword evidence="11" id="KW-1133">Transmembrane helix</keyword>
<dbReference type="Pfam" id="PF00812">
    <property type="entry name" value="Ephrin"/>
    <property type="match status" value="1"/>
</dbReference>
<dbReference type="SUPFAM" id="SSF49503">
    <property type="entry name" value="Cupredoxins"/>
    <property type="match status" value="1"/>
</dbReference>
<evidence type="ECO:0000256" key="7">
    <source>
        <dbReference type="ARBA" id="ARBA00023288"/>
    </source>
</evidence>
<comment type="similarity">
    <text evidence="8 9">Belongs to the ephrin family.</text>
</comment>
<keyword evidence="3" id="KW-0732">Signal</keyword>
<dbReference type="InterPro" id="IPR001799">
    <property type="entry name" value="Ephrin_RBD"/>
</dbReference>
<dbReference type="GO" id="GO:0048013">
    <property type="term" value="P:ephrin receptor signaling pathway"/>
    <property type="evidence" value="ECO:0007669"/>
    <property type="project" value="InterPro"/>
</dbReference>
<evidence type="ECO:0000256" key="4">
    <source>
        <dbReference type="ARBA" id="ARBA00023136"/>
    </source>
</evidence>
<dbReference type="GO" id="GO:0046875">
    <property type="term" value="F:ephrin receptor binding"/>
    <property type="evidence" value="ECO:0007669"/>
    <property type="project" value="InterPro"/>
</dbReference>
<dbReference type="InterPro" id="IPR034252">
    <property type="entry name" value="Ephrin-A_Ecto"/>
</dbReference>
<dbReference type="GO" id="GO:0007411">
    <property type="term" value="P:axon guidance"/>
    <property type="evidence" value="ECO:0007669"/>
    <property type="project" value="TreeGrafter"/>
</dbReference>
<keyword evidence="6" id="KW-0325">Glycoprotein</keyword>
<dbReference type="PROSITE" id="PS51551">
    <property type="entry name" value="EPHRIN_RBD_2"/>
    <property type="match status" value="1"/>
</dbReference>
<reference evidence="13" key="2">
    <citation type="submission" date="2025-09" db="UniProtKB">
        <authorList>
            <consortium name="Ensembl"/>
        </authorList>
    </citation>
    <scope>IDENTIFICATION</scope>
</reference>
<comment type="caution">
    <text evidence="8">Lacks conserved residue(s) required for the propagation of feature annotation.</text>
</comment>
<evidence type="ECO:0000256" key="6">
    <source>
        <dbReference type="ARBA" id="ARBA00023180"/>
    </source>
</evidence>
<dbReference type="Ensembl" id="ENSEBUT00000012144.1">
    <property type="protein sequence ID" value="ENSEBUP00000011573.1"/>
    <property type="gene ID" value="ENSEBUG00000007421.1"/>
</dbReference>
<evidence type="ECO:0000313" key="13">
    <source>
        <dbReference type="Ensembl" id="ENSEBUP00000011573.1"/>
    </source>
</evidence>
<feature type="domain" description="Ephrin RBD" evidence="12">
    <location>
        <begin position="109"/>
        <end position="235"/>
    </location>
</feature>
<dbReference type="AlphaFoldDB" id="A0A8C4WUE1"/>
<evidence type="ECO:0000256" key="11">
    <source>
        <dbReference type="SAM" id="Phobius"/>
    </source>
</evidence>
<dbReference type="Gene3D" id="2.60.40.420">
    <property type="entry name" value="Cupredoxins - blue copper proteins"/>
    <property type="match status" value="1"/>
</dbReference>
<feature type="region of interest" description="Disordered" evidence="10">
    <location>
        <begin position="255"/>
        <end position="284"/>
    </location>
</feature>
<organism evidence="13 14">
    <name type="scientific">Eptatretus burgeri</name>
    <name type="common">Inshore hagfish</name>
    <dbReference type="NCBI Taxonomy" id="7764"/>
    <lineage>
        <taxon>Eukaryota</taxon>
        <taxon>Metazoa</taxon>
        <taxon>Chordata</taxon>
        <taxon>Craniata</taxon>
        <taxon>Vertebrata</taxon>
        <taxon>Cyclostomata</taxon>
        <taxon>Myxini</taxon>
        <taxon>Myxiniformes</taxon>
        <taxon>Myxinidae</taxon>
        <taxon>Eptatretinae</taxon>
        <taxon>Eptatretus</taxon>
    </lineage>
</organism>
<name>A0A8C4WUE1_EPTBU</name>
<dbReference type="InterPro" id="IPR008972">
    <property type="entry name" value="Cupredoxin"/>
</dbReference>
<keyword evidence="4 9" id="KW-0472">Membrane</keyword>
<dbReference type="GeneTree" id="ENSGT00940000157299"/>
<comment type="subcellular location">
    <subcellularLocation>
        <location evidence="1">Membrane</location>
        <topology evidence="1">Lipid-anchor</topology>
        <topology evidence="1">GPI-anchor</topology>
    </subcellularLocation>
</comment>
<evidence type="ECO:0000256" key="5">
    <source>
        <dbReference type="ARBA" id="ARBA00023157"/>
    </source>
</evidence>
<sequence>MKLILWAYHFPIADRFYHLLSDLASSVLSMVCPHPQGFCRAHMISLQTPSGESLKIQDHSSPPLICSSLFLPVESTSTFSSISFFPSRLQDSRSPPSEIITHPKPRSFLSSPSFLPLRRLQREDHVVEVQINDYLDIYCPGLTHHGRTEGHIIYMVNFDGYQSCDPSGRGFKRWNCTRPYAMHAPLKYSEKFQLFTPFSLGFEFQPGQEYYYISSSFVGGFKRCLKLRVAVCCPITPSTKTLDLPGQSHMASNRKVASSLEQADESRVVTAQASRSRARRGPSASPTGFLLILALLPLLLTQAYVPLFT</sequence>
<keyword evidence="7" id="KW-0449">Lipoprotein</keyword>
<dbReference type="GO" id="GO:0005886">
    <property type="term" value="C:plasma membrane"/>
    <property type="evidence" value="ECO:0007669"/>
    <property type="project" value="TreeGrafter"/>
</dbReference>
<keyword evidence="11" id="KW-0812">Transmembrane</keyword>
<protein>
    <submittedName>
        <fullName evidence="13">Ephrin-A5a</fullName>
    </submittedName>
</protein>
<proteinExistence type="inferred from homology"/>
<keyword evidence="5" id="KW-1015">Disulfide bond</keyword>
<feature type="transmembrane region" description="Helical" evidence="11">
    <location>
        <begin position="284"/>
        <end position="305"/>
    </location>
</feature>
<dbReference type="Proteomes" id="UP000694388">
    <property type="component" value="Unplaced"/>
</dbReference>
<evidence type="ECO:0000256" key="8">
    <source>
        <dbReference type="PROSITE-ProRule" id="PRU00884"/>
    </source>
</evidence>
<evidence type="ECO:0000256" key="3">
    <source>
        <dbReference type="ARBA" id="ARBA00022729"/>
    </source>
</evidence>
<feature type="compositionally biased region" description="Low complexity" evidence="10">
    <location>
        <begin position="268"/>
        <end position="284"/>
    </location>
</feature>
<dbReference type="GO" id="GO:0098552">
    <property type="term" value="C:side of membrane"/>
    <property type="evidence" value="ECO:0007669"/>
    <property type="project" value="UniProtKB-KW"/>
</dbReference>
<keyword evidence="2" id="KW-0336">GPI-anchor</keyword>
<evidence type="ECO:0000256" key="10">
    <source>
        <dbReference type="SAM" id="MobiDB-lite"/>
    </source>
</evidence>
<dbReference type="CDD" id="cd10425">
    <property type="entry name" value="Ephrin-A_Ectodomain"/>
    <property type="match status" value="1"/>
</dbReference>
<dbReference type="PANTHER" id="PTHR11304:SF29">
    <property type="entry name" value="EPHRIN"/>
    <property type="match status" value="1"/>
</dbReference>
<accession>A0A8C4WUE1</accession>
<dbReference type="PANTHER" id="PTHR11304">
    <property type="entry name" value="EPHRIN"/>
    <property type="match status" value="1"/>
</dbReference>
<keyword evidence="14" id="KW-1185">Reference proteome</keyword>
<evidence type="ECO:0000256" key="1">
    <source>
        <dbReference type="ARBA" id="ARBA00004589"/>
    </source>
</evidence>
<evidence type="ECO:0000256" key="9">
    <source>
        <dbReference type="RuleBase" id="RU004375"/>
    </source>
</evidence>
<dbReference type="PRINTS" id="PR01347">
    <property type="entry name" value="EPHRIN"/>
</dbReference>